<evidence type="ECO:0000256" key="1">
    <source>
        <dbReference type="SAM" id="MobiDB-lite"/>
    </source>
</evidence>
<feature type="region of interest" description="Disordered" evidence="1">
    <location>
        <begin position="29"/>
        <end position="65"/>
    </location>
</feature>
<dbReference type="Proteomes" id="UP000011682">
    <property type="component" value="Unassembled WGS sequence"/>
</dbReference>
<accession>S9QT08</accession>
<keyword evidence="3" id="KW-1185">Reference proteome</keyword>
<dbReference type="EMBL" id="ANAH02000015">
    <property type="protein sequence ID" value="EPX59778.1"/>
    <property type="molecule type" value="Genomic_DNA"/>
</dbReference>
<name>S9QT08_CYSF2</name>
<evidence type="ECO:0008006" key="4">
    <source>
        <dbReference type="Google" id="ProtNLM"/>
    </source>
</evidence>
<protein>
    <recommendedName>
        <fullName evidence="4">Lipoprotein</fullName>
    </recommendedName>
</protein>
<comment type="caution">
    <text evidence="2">The sequence shown here is derived from an EMBL/GenBank/DDBJ whole genome shotgun (WGS) entry which is preliminary data.</text>
</comment>
<reference evidence="2" key="1">
    <citation type="submission" date="2013-05" db="EMBL/GenBank/DDBJ databases">
        <title>Genome assembly of Cystobacter fuscus DSM 2262.</title>
        <authorList>
            <person name="Sharma G."/>
            <person name="Khatri I."/>
            <person name="Kaur C."/>
            <person name="Mayilraj S."/>
            <person name="Subramanian S."/>
        </authorList>
    </citation>
    <scope>NUCLEOTIDE SEQUENCE [LARGE SCALE GENOMIC DNA]</scope>
    <source>
        <strain evidence="2">DSM 2262</strain>
    </source>
</reference>
<sequence>MRENVQGSRLRVVGGVLLLLLLEGCATGAPLPGLLGNRKPRPATRERPPAQPERPTREAVTIYNT</sequence>
<evidence type="ECO:0000313" key="2">
    <source>
        <dbReference type="EMBL" id="EPX59778.1"/>
    </source>
</evidence>
<evidence type="ECO:0000313" key="3">
    <source>
        <dbReference type="Proteomes" id="UP000011682"/>
    </source>
</evidence>
<organism evidence="2 3">
    <name type="scientific">Cystobacter fuscus (strain ATCC 25194 / DSM 2262 / NBRC 100088 / M29)</name>
    <dbReference type="NCBI Taxonomy" id="1242864"/>
    <lineage>
        <taxon>Bacteria</taxon>
        <taxon>Pseudomonadati</taxon>
        <taxon>Myxococcota</taxon>
        <taxon>Myxococcia</taxon>
        <taxon>Myxococcales</taxon>
        <taxon>Cystobacterineae</taxon>
        <taxon>Archangiaceae</taxon>
        <taxon>Cystobacter</taxon>
    </lineage>
</organism>
<proteinExistence type="predicted"/>
<dbReference type="AlphaFoldDB" id="S9QT08"/>
<gene>
    <name evidence="2" type="ORF">D187_002522</name>
</gene>